<evidence type="ECO:0000256" key="7">
    <source>
        <dbReference type="ARBA" id="ARBA00023136"/>
    </source>
</evidence>
<dbReference type="InterPro" id="IPR002067">
    <property type="entry name" value="MCP"/>
</dbReference>
<dbReference type="PROSITE" id="PS50920">
    <property type="entry name" value="SOLCAR"/>
    <property type="match status" value="3"/>
</dbReference>
<evidence type="ECO:0000313" key="11">
    <source>
        <dbReference type="Proteomes" id="UP000007014"/>
    </source>
</evidence>
<dbReference type="GO" id="GO:0016020">
    <property type="term" value="C:membrane"/>
    <property type="evidence" value="ECO:0007669"/>
    <property type="project" value="UniProtKB-SubCell"/>
</dbReference>
<evidence type="ECO:0008006" key="12">
    <source>
        <dbReference type="Google" id="ProtNLM"/>
    </source>
</evidence>
<dbReference type="KEGG" id="cme:CYME_CMT192C"/>
<comment type="subcellular location">
    <subcellularLocation>
        <location evidence="1">Membrane</location>
        <topology evidence="1">Multi-pass membrane protein</topology>
    </subcellularLocation>
</comment>
<gene>
    <name evidence="10" type="ORF">CYME_CMT192C</name>
</gene>
<keyword evidence="4 8" id="KW-0812">Transmembrane</keyword>
<evidence type="ECO:0000256" key="5">
    <source>
        <dbReference type="ARBA" id="ARBA00022737"/>
    </source>
</evidence>
<evidence type="ECO:0000256" key="9">
    <source>
        <dbReference type="RuleBase" id="RU000488"/>
    </source>
</evidence>
<dbReference type="Gramene" id="CMT192CT">
    <property type="protein sequence ID" value="CMT192CT"/>
    <property type="gene ID" value="CMT192C"/>
</dbReference>
<dbReference type="OrthoDB" id="965at2759"/>
<organism evidence="10 11">
    <name type="scientific">Cyanidioschyzon merolae (strain NIES-3377 / 10D)</name>
    <name type="common">Unicellular red alga</name>
    <dbReference type="NCBI Taxonomy" id="280699"/>
    <lineage>
        <taxon>Eukaryota</taxon>
        <taxon>Rhodophyta</taxon>
        <taxon>Bangiophyceae</taxon>
        <taxon>Cyanidiales</taxon>
        <taxon>Cyanidiaceae</taxon>
        <taxon>Cyanidioschyzon</taxon>
    </lineage>
</organism>
<dbReference type="Proteomes" id="UP000007014">
    <property type="component" value="Chromosome 20"/>
</dbReference>
<dbReference type="PRINTS" id="PR00926">
    <property type="entry name" value="MITOCARRIER"/>
</dbReference>
<sequence length="398" mass="44203">MEWLPFASSPALSTRACRGYERAAAHPGLLVREHQVSIEKRYRSSMRTAVDLCSVRHRNAHDVHDVQRARVAESAPAWVNFAAGVMAAFVTRTVLIPLDTIKTNMQSATMAQLRGLPWHRRLVFVARSIVNRHGVLGFWRGLPVAVIGNAPAQAVYMATYEALKSMMHVAEPTPDVVRRSTPRTIVRIAIAAALADTVASLVRVPPEVIKQQVQTGQHQNAISALRALARQPLHRGGLYRGFWAQVARDVPFAVSLFVVYESLNEFFVQRRMHADSKTGDGHHIATADALGNGRKPVWTGSVAGTVAAICTMPMDIARTRLMARPYGEYAGVWQAIYQIAREEGPMTLWAGTWLRILYKMPSSTLFLASFDWSRAALVRIQRALCCEAANHVEHNLYP</sequence>
<dbReference type="InterPro" id="IPR018108">
    <property type="entry name" value="MCP_transmembrane"/>
</dbReference>
<dbReference type="InterPro" id="IPR023395">
    <property type="entry name" value="MCP_dom_sf"/>
</dbReference>
<evidence type="ECO:0000256" key="3">
    <source>
        <dbReference type="ARBA" id="ARBA00022448"/>
    </source>
</evidence>
<proteinExistence type="inferred from homology"/>
<evidence type="ECO:0000256" key="2">
    <source>
        <dbReference type="ARBA" id="ARBA00006375"/>
    </source>
</evidence>
<dbReference type="Gene3D" id="1.50.40.10">
    <property type="entry name" value="Mitochondrial carrier domain"/>
    <property type="match status" value="2"/>
</dbReference>
<evidence type="ECO:0000256" key="8">
    <source>
        <dbReference type="PROSITE-ProRule" id="PRU00282"/>
    </source>
</evidence>
<dbReference type="EMBL" id="AP006502">
    <property type="protein sequence ID" value="BAM83182.1"/>
    <property type="molecule type" value="Genomic_DNA"/>
</dbReference>
<protein>
    <recommendedName>
        <fullName evidence="12">Mitochondrial carrier protein</fullName>
    </recommendedName>
</protein>
<accession>M1VI47</accession>
<dbReference type="RefSeq" id="XP_005539218.1">
    <property type="nucleotide sequence ID" value="XM_005539161.1"/>
</dbReference>
<dbReference type="HOGENOM" id="CLU_015166_3_0_1"/>
<dbReference type="Pfam" id="PF00153">
    <property type="entry name" value="Mito_carr"/>
    <property type="match status" value="3"/>
</dbReference>
<evidence type="ECO:0000256" key="1">
    <source>
        <dbReference type="ARBA" id="ARBA00004141"/>
    </source>
</evidence>
<reference evidence="10 11" key="2">
    <citation type="journal article" date="2007" name="BMC Biol.">
        <title>A 100%-complete sequence reveals unusually simple genomic features in the hot-spring red alga Cyanidioschyzon merolae.</title>
        <authorList>
            <person name="Nozaki H."/>
            <person name="Takano H."/>
            <person name="Misumi O."/>
            <person name="Terasawa K."/>
            <person name="Matsuzaki M."/>
            <person name="Maruyama S."/>
            <person name="Nishida K."/>
            <person name="Yagisawa F."/>
            <person name="Yoshida Y."/>
            <person name="Fujiwara T."/>
            <person name="Takio S."/>
            <person name="Tamura K."/>
            <person name="Chung S.J."/>
            <person name="Nakamura S."/>
            <person name="Kuroiwa H."/>
            <person name="Tanaka K."/>
            <person name="Sato N."/>
            <person name="Kuroiwa T."/>
        </authorList>
    </citation>
    <scope>NUCLEOTIDE SEQUENCE [LARGE SCALE GENOMIC DNA]</scope>
    <source>
        <strain evidence="10 11">10D</strain>
    </source>
</reference>
<keyword evidence="11" id="KW-1185">Reference proteome</keyword>
<evidence type="ECO:0000313" key="10">
    <source>
        <dbReference type="EMBL" id="BAM83182.1"/>
    </source>
</evidence>
<comment type="similarity">
    <text evidence="2 9">Belongs to the mitochondrial carrier (TC 2.A.29) family.</text>
</comment>
<feature type="repeat" description="Solcar" evidence="8">
    <location>
        <begin position="291"/>
        <end position="376"/>
    </location>
</feature>
<reference evidence="10 11" key="1">
    <citation type="journal article" date="2004" name="Nature">
        <title>Genome sequence of the ultrasmall unicellular red alga Cyanidioschyzon merolae 10D.</title>
        <authorList>
            <person name="Matsuzaki M."/>
            <person name="Misumi O."/>
            <person name="Shin-i T."/>
            <person name="Maruyama S."/>
            <person name="Takahara M."/>
            <person name="Miyagishima S."/>
            <person name="Mori T."/>
            <person name="Nishida K."/>
            <person name="Yagisawa F."/>
            <person name="Nishida K."/>
            <person name="Yoshida Y."/>
            <person name="Nishimura Y."/>
            <person name="Nakao S."/>
            <person name="Kobayashi T."/>
            <person name="Momoyama Y."/>
            <person name="Higashiyama T."/>
            <person name="Minoda A."/>
            <person name="Sano M."/>
            <person name="Nomoto H."/>
            <person name="Oishi K."/>
            <person name="Hayashi H."/>
            <person name="Ohta F."/>
            <person name="Nishizaka S."/>
            <person name="Haga S."/>
            <person name="Miura S."/>
            <person name="Morishita T."/>
            <person name="Kabeya Y."/>
            <person name="Terasawa K."/>
            <person name="Suzuki Y."/>
            <person name="Ishii Y."/>
            <person name="Asakawa S."/>
            <person name="Takano H."/>
            <person name="Ohta N."/>
            <person name="Kuroiwa H."/>
            <person name="Tanaka K."/>
            <person name="Shimizu N."/>
            <person name="Sugano S."/>
            <person name="Sato N."/>
            <person name="Nozaki H."/>
            <person name="Ogasawara N."/>
            <person name="Kohara Y."/>
            <person name="Kuroiwa T."/>
        </authorList>
    </citation>
    <scope>NUCLEOTIDE SEQUENCE [LARGE SCALE GENOMIC DNA]</scope>
    <source>
        <strain evidence="10 11">10D</strain>
    </source>
</reference>
<dbReference type="OMA" id="GVYSYCK"/>
<feature type="repeat" description="Solcar" evidence="8">
    <location>
        <begin position="75"/>
        <end position="166"/>
    </location>
</feature>
<dbReference type="AlphaFoldDB" id="M1VI47"/>
<evidence type="ECO:0000256" key="4">
    <source>
        <dbReference type="ARBA" id="ARBA00022692"/>
    </source>
</evidence>
<feature type="repeat" description="Solcar" evidence="8">
    <location>
        <begin position="183"/>
        <end position="266"/>
    </location>
</feature>
<dbReference type="GO" id="GO:0055085">
    <property type="term" value="P:transmembrane transport"/>
    <property type="evidence" value="ECO:0007669"/>
    <property type="project" value="InterPro"/>
</dbReference>
<name>M1VI47_CYAM1</name>
<dbReference type="SUPFAM" id="SSF103506">
    <property type="entry name" value="Mitochondrial carrier"/>
    <property type="match status" value="1"/>
</dbReference>
<dbReference type="eggNOG" id="KOG0768">
    <property type="taxonomic scope" value="Eukaryota"/>
</dbReference>
<keyword evidence="5" id="KW-0677">Repeat</keyword>
<dbReference type="PANTHER" id="PTHR45667">
    <property type="entry name" value="S-ADENOSYLMETHIONINE MITOCHONDRIAL CARRIER PROTEIN"/>
    <property type="match status" value="1"/>
</dbReference>
<evidence type="ECO:0000256" key="6">
    <source>
        <dbReference type="ARBA" id="ARBA00022989"/>
    </source>
</evidence>
<keyword evidence="3 9" id="KW-0813">Transport</keyword>
<keyword evidence="6" id="KW-1133">Transmembrane helix</keyword>
<keyword evidence="7 8" id="KW-0472">Membrane</keyword>
<dbReference type="GeneID" id="16997973"/>